<dbReference type="InterPro" id="IPR026017">
    <property type="entry name" value="Lumazine-bd_dom"/>
</dbReference>
<evidence type="ECO:0000256" key="4">
    <source>
        <dbReference type="ARBA" id="ARBA00012827"/>
    </source>
</evidence>
<evidence type="ECO:0000256" key="6">
    <source>
        <dbReference type="ARBA" id="ARBA00022619"/>
    </source>
</evidence>
<dbReference type="PIRSF" id="PIRSF000498">
    <property type="entry name" value="Riboflavin_syn_A"/>
    <property type="match status" value="1"/>
</dbReference>
<evidence type="ECO:0000256" key="3">
    <source>
        <dbReference type="ARBA" id="ARBA00004887"/>
    </source>
</evidence>
<evidence type="ECO:0000256" key="8">
    <source>
        <dbReference type="ARBA" id="ARBA00022737"/>
    </source>
</evidence>
<dbReference type="InterPro" id="IPR017938">
    <property type="entry name" value="Riboflavin_synthase-like_b-brl"/>
</dbReference>
<dbReference type="PANTHER" id="PTHR21098:SF12">
    <property type="entry name" value="RIBOFLAVIN SYNTHASE"/>
    <property type="match status" value="1"/>
</dbReference>
<dbReference type="GO" id="GO:0004746">
    <property type="term" value="F:riboflavin synthase activity"/>
    <property type="evidence" value="ECO:0007669"/>
    <property type="project" value="UniProtKB-UniRule"/>
</dbReference>
<keyword evidence="6" id="KW-0686">Riboflavin biosynthesis</keyword>
<keyword evidence="8" id="KW-0677">Repeat</keyword>
<name>A0A2Z6E0K8_HYDTE</name>
<evidence type="ECO:0000256" key="9">
    <source>
        <dbReference type="NCBIfam" id="TIGR00187"/>
    </source>
</evidence>
<reference evidence="12 13" key="1">
    <citation type="submission" date="2018-04" db="EMBL/GenBank/DDBJ databases">
        <title>Complete genome sequence of Hydrogenophilus thermoluteolus TH-1.</title>
        <authorList>
            <person name="Arai H."/>
        </authorList>
    </citation>
    <scope>NUCLEOTIDE SEQUENCE [LARGE SCALE GENOMIC DNA]</scope>
    <source>
        <strain evidence="12 13">TH-1</strain>
    </source>
</reference>
<dbReference type="InterPro" id="IPR001783">
    <property type="entry name" value="Lumazine-bd"/>
</dbReference>
<comment type="catalytic activity">
    <reaction evidence="1">
        <text>2 6,7-dimethyl-8-(1-D-ribityl)lumazine + H(+) = 5-amino-6-(D-ribitylamino)uracil + riboflavin</text>
        <dbReference type="Rhea" id="RHEA:20772"/>
        <dbReference type="ChEBI" id="CHEBI:15378"/>
        <dbReference type="ChEBI" id="CHEBI:15934"/>
        <dbReference type="ChEBI" id="CHEBI:57986"/>
        <dbReference type="ChEBI" id="CHEBI:58201"/>
        <dbReference type="EC" id="2.5.1.9"/>
    </reaction>
</comment>
<dbReference type="OrthoDB" id="5292483at2"/>
<keyword evidence="7" id="KW-0808">Transferase</keyword>
<dbReference type="PANTHER" id="PTHR21098">
    <property type="entry name" value="RIBOFLAVIN SYNTHASE ALPHA CHAIN"/>
    <property type="match status" value="1"/>
</dbReference>
<keyword evidence="13" id="KW-1185">Reference proteome</keyword>
<evidence type="ECO:0000256" key="1">
    <source>
        <dbReference type="ARBA" id="ARBA00000968"/>
    </source>
</evidence>
<evidence type="ECO:0000259" key="11">
    <source>
        <dbReference type="PROSITE" id="PS51177"/>
    </source>
</evidence>
<dbReference type="Proteomes" id="UP000262004">
    <property type="component" value="Chromosome"/>
</dbReference>
<evidence type="ECO:0000313" key="13">
    <source>
        <dbReference type="Proteomes" id="UP000262004"/>
    </source>
</evidence>
<dbReference type="GO" id="GO:0009231">
    <property type="term" value="P:riboflavin biosynthetic process"/>
    <property type="evidence" value="ECO:0007669"/>
    <property type="project" value="UniProtKB-KW"/>
</dbReference>
<feature type="repeat" description="Lumazine-binding" evidence="10">
    <location>
        <begin position="1"/>
        <end position="100"/>
    </location>
</feature>
<dbReference type="NCBIfam" id="TIGR00187">
    <property type="entry name" value="ribE"/>
    <property type="match status" value="1"/>
</dbReference>
<comment type="pathway">
    <text evidence="3">Cofactor biosynthesis; riboflavin biosynthesis; riboflavin from 2-hydroxy-3-oxobutyl phosphate and 5-amino-6-(D-ribitylamino)uracil: step 2/2.</text>
</comment>
<protein>
    <recommendedName>
        <fullName evidence="5 9">Riboflavin synthase</fullName>
        <ecNumber evidence="4 9">2.5.1.9</ecNumber>
    </recommendedName>
</protein>
<dbReference type="FunFam" id="2.40.30.20:FF:000004">
    <property type="entry name" value="Riboflavin synthase, alpha subunit"/>
    <property type="match status" value="1"/>
</dbReference>
<evidence type="ECO:0000256" key="10">
    <source>
        <dbReference type="PROSITE-ProRule" id="PRU00524"/>
    </source>
</evidence>
<sequence length="226" mass="23662">MFTGIVIGVGRIAAVTPLADGVRIAVDVGSLDFSDVRIGDSVAHSGVCLTVVGRRMVAGNPCLEYDVSGETLSCTTGLNEVGSRVNLEKALKVGDPLGGHWVTGHVDAVGEVVAVTPVGESTRVQFRAPPQVAPFVARKGSIAIDGVSLTVNEVEDRADGSCLFTVNLIPHTVAMTNFDRLTAGTRVNLEVDPIARYGERLLAYARHFAQTPESLPETDVLGGDGP</sequence>
<dbReference type="Pfam" id="PF00677">
    <property type="entry name" value="Lum_binding"/>
    <property type="match status" value="2"/>
</dbReference>
<feature type="domain" description="Lumazine-binding" evidence="11">
    <location>
        <begin position="1"/>
        <end position="100"/>
    </location>
</feature>
<dbReference type="Gene3D" id="2.40.30.20">
    <property type="match status" value="2"/>
</dbReference>
<dbReference type="EC" id="2.5.1.9" evidence="4 9"/>
<dbReference type="InterPro" id="IPR023366">
    <property type="entry name" value="ATP_synth_asu-like_sf"/>
</dbReference>
<evidence type="ECO:0000256" key="5">
    <source>
        <dbReference type="ARBA" id="ARBA00013950"/>
    </source>
</evidence>
<gene>
    <name evidence="12" type="ORF">HPTL_2039</name>
</gene>
<evidence type="ECO:0000313" key="12">
    <source>
        <dbReference type="EMBL" id="BBD78293.1"/>
    </source>
</evidence>
<dbReference type="CDD" id="cd00402">
    <property type="entry name" value="Riboflavin_synthase_like"/>
    <property type="match status" value="1"/>
</dbReference>
<evidence type="ECO:0000256" key="7">
    <source>
        <dbReference type="ARBA" id="ARBA00022679"/>
    </source>
</evidence>
<feature type="repeat" description="Lumazine-binding" evidence="10">
    <location>
        <begin position="101"/>
        <end position="202"/>
    </location>
</feature>
<dbReference type="KEGG" id="htl:HPTL_2039"/>
<comment type="function">
    <text evidence="2">Catalyzes the dismutation of two molecules of 6,7-dimethyl-8-ribityllumazine, resulting in the formation of riboflavin and 5-amino-6-(D-ribitylamino)uracil.</text>
</comment>
<organism evidence="12 13">
    <name type="scientific">Hydrogenophilus thermoluteolus</name>
    <name type="common">Pseudomonas hydrogenothermophila</name>
    <dbReference type="NCBI Taxonomy" id="297"/>
    <lineage>
        <taxon>Bacteria</taxon>
        <taxon>Pseudomonadati</taxon>
        <taxon>Pseudomonadota</taxon>
        <taxon>Hydrogenophilia</taxon>
        <taxon>Hydrogenophilales</taxon>
        <taxon>Hydrogenophilaceae</taxon>
        <taxon>Hydrogenophilus</taxon>
    </lineage>
</organism>
<dbReference type="NCBIfam" id="NF006767">
    <property type="entry name" value="PRK09289.1"/>
    <property type="match status" value="1"/>
</dbReference>
<feature type="domain" description="Lumazine-binding" evidence="11">
    <location>
        <begin position="101"/>
        <end position="202"/>
    </location>
</feature>
<dbReference type="EMBL" id="AP018558">
    <property type="protein sequence ID" value="BBD78293.1"/>
    <property type="molecule type" value="Genomic_DNA"/>
</dbReference>
<accession>A0A2Z6E0K8</accession>
<evidence type="ECO:0000256" key="2">
    <source>
        <dbReference type="ARBA" id="ARBA00002803"/>
    </source>
</evidence>
<proteinExistence type="predicted"/>
<dbReference type="PROSITE" id="PS51177">
    <property type="entry name" value="LUMAZINE_BIND"/>
    <property type="match status" value="2"/>
</dbReference>
<dbReference type="RefSeq" id="WP_119335932.1">
    <property type="nucleotide sequence ID" value="NZ_AP018558.1"/>
</dbReference>
<dbReference type="SUPFAM" id="SSF63380">
    <property type="entry name" value="Riboflavin synthase domain-like"/>
    <property type="match status" value="2"/>
</dbReference>
<dbReference type="AlphaFoldDB" id="A0A2Z6E0K8"/>